<protein>
    <recommendedName>
        <fullName evidence="4">Methyltransferase</fullName>
    </recommendedName>
</protein>
<keyword evidence="3" id="KW-1185">Reference proteome</keyword>
<keyword evidence="1" id="KW-0812">Transmembrane</keyword>
<evidence type="ECO:0000313" key="2">
    <source>
        <dbReference type="EMBL" id="REK77128.1"/>
    </source>
</evidence>
<feature type="transmembrane region" description="Helical" evidence="1">
    <location>
        <begin position="43"/>
        <end position="59"/>
    </location>
</feature>
<dbReference type="EMBL" id="QUBQ01000001">
    <property type="protein sequence ID" value="REK77128.1"/>
    <property type="molecule type" value="Genomic_DNA"/>
</dbReference>
<organism evidence="2 3">
    <name type="scientific">Paenibacillus paeoniae</name>
    <dbReference type="NCBI Taxonomy" id="2292705"/>
    <lineage>
        <taxon>Bacteria</taxon>
        <taxon>Bacillati</taxon>
        <taxon>Bacillota</taxon>
        <taxon>Bacilli</taxon>
        <taxon>Bacillales</taxon>
        <taxon>Paenibacillaceae</taxon>
        <taxon>Paenibacillus</taxon>
    </lineage>
</organism>
<evidence type="ECO:0008006" key="4">
    <source>
        <dbReference type="Google" id="ProtNLM"/>
    </source>
</evidence>
<dbReference type="AlphaFoldDB" id="A0A371PLR3"/>
<reference evidence="2 3" key="1">
    <citation type="submission" date="2018-08" db="EMBL/GenBank/DDBJ databases">
        <title>Paenibacillus sp. M4BSY-1, whole genome shotgun sequence.</title>
        <authorList>
            <person name="Tuo L."/>
        </authorList>
    </citation>
    <scope>NUCLEOTIDE SEQUENCE [LARGE SCALE GENOMIC DNA]</scope>
    <source>
        <strain evidence="2 3">M4BSY-1</strain>
    </source>
</reference>
<feature type="transmembrane region" description="Helical" evidence="1">
    <location>
        <begin position="71"/>
        <end position="88"/>
    </location>
</feature>
<comment type="caution">
    <text evidence="2">The sequence shown here is derived from an EMBL/GenBank/DDBJ whole genome shotgun (WGS) entry which is preliminary data.</text>
</comment>
<proteinExistence type="predicted"/>
<dbReference type="Proteomes" id="UP000261905">
    <property type="component" value="Unassembled WGS sequence"/>
</dbReference>
<gene>
    <name evidence="2" type="ORF">DX130_09020</name>
</gene>
<keyword evidence="1" id="KW-1133">Transmembrane helix</keyword>
<dbReference type="RefSeq" id="WP_116044532.1">
    <property type="nucleotide sequence ID" value="NZ_QUBQ01000001.1"/>
</dbReference>
<sequence length="168" mass="19474">MSRSWERKVRKNMSKINQVRKKSGGSPVVFNAEKKDRYSGRNYVFPILLLIFVGLYSFVMQGDPAFETSTMYWVTVGCYIVLATLFFFRKPYLTVGKDYVQSRRFTGDKRLEVANIKGIRVQDGYVTIMPQKGASWTYSRLLNRFKTDEMAAKLRTFASTHGISFDEK</sequence>
<evidence type="ECO:0000313" key="3">
    <source>
        <dbReference type="Proteomes" id="UP000261905"/>
    </source>
</evidence>
<name>A0A371PLR3_9BACL</name>
<evidence type="ECO:0000256" key="1">
    <source>
        <dbReference type="SAM" id="Phobius"/>
    </source>
</evidence>
<accession>A0A371PLR3</accession>
<dbReference type="OrthoDB" id="2598858at2"/>
<keyword evidence="1" id="KW-0472">Membrane</keyword>